<name>A0A101GPJ6_9EURY</name>
<gene>
    <name evidence="1" type="ORF">XD82_0735</name>
</gene>
<evidence type="ECO:0000313" key="2">
    <source>
        <dbReference type="Proteomes" id="UP000054323"/>
    </source>
</evidence>
<dbReference type="EMBL" id="LGGD01000072">
    <property type="protein sequence ID" value="KUK62281.1"/>
    <property type="molecule type" value="Genomic_DNA"/>
</dbReference>
<reference evidence="2" key="1">
    <citation type="journal article" date="2015" name="MBio">
        <title>Genome-Resolved Metagenomic Analysis Reveals Roles for Candidate Phyla and Other Microbial Community Members in Biogeochemical Transformations in Oil Reservoirs.</title>
        <authorList>
            <person name="Hu P."/>
            <person name="Tom L."/>
            <person name="Singh A."/>
            <person name="Thomas B.C."/>
            <person name="Baker B.J."/>
            <person name="Piceno Y.M."/>
            <person name="Andersen G.L."/>
            <person name="Banfield J.F."/>
        </authorList>
    </citation>
    <scope>NUCLEOTIDE SEQUENCE [LARGE SCALE GENOMIC DNA]</scope>
</reference>
<evidence type="ECO:0000313" key="1">
    <source>
        <dbReference type="EMBL" id="KUK62281.1"/>
    </source>
</evidence>
<organism evidence="1 2">
    <name type="scientific">Methanoculleus marisnigri</name>
    <dbReference type="NCBI Taxonomy" id="2198"/>
    <lineage>
        <taxon>Archaea</taxon>
        <taxon>Methanobacteriati</taxon>
        <taxon>Methanobacteriota</taxon>
        <taxon>Stenosarchaea group</taxon>
        <taxon>Methanomicrobia</taxon>
        <taxon>Methanomicrobiales</taxon>
        <taxon>Methanomicrobiaceae</taxon>
        <taxon>Methanoculleus</taxon>
    </lineage>
</organism>
<accession>A0A101GPJ6</accession>
<proteinExistence type="predicted"/>
<comment type="caution">
    <text evidence="1">The sequence shown here is derived from an EMBL/GenBank/DDBJ whole genome shotgun (WGS) entry which is preliminary data.</text>
</comment>
<dbReference type="Proteomes" id="UP000054323">
    <property type="component" value="Unassembled WGS sequence"/>
</dbReference>
<dbReference type="AlphaFoldDB" id="A0A101GPJ6"/>
<sequence>MFAMLLPKTFPSAIPELPVAAAFVLTTSSGSEVPNAMIVDPIRAGEML</sequence>
<protein>
    <submittedName>
        <fullName evidence="1">Uncharacterized protein</fullName>
    </submittedName>
</protein>
<dbReference type="PATRIC" id="fig|2198.4.peg.1013"/>